<dbReference type="EMBL" id="FNNJ01000031">
    <property type="protein sequence ID" value="SDY12417.1"/>
    <property type="molecule type" value="Genomic_DNA"/>
</dbReference>
<accession>A0A1H3HAH6</accession>
<dbReference type="RefSeq" id="WP_090126687.1">
    <property type="nucleotide sequence ID" value="NZ_FNNJ01000031.1"/>
</dbReference>
<dbReference type="AlphaFoldDB" id="A0A1H3HAH6"/>
<evidence type="ECO:0000313" key="3">
    <source>
        <dbReference type="Proteomes" id="UP000199595"/>
    </source>
</evidence>
<proteinExistence type="predicted"/>
<dbReference type="Proteomes" id="UP000199595">
    <property type="component" value="Unassembled WGS sequence"/>
</dbReference>
<gene>
    <name evidence="2" type="ORF">SAMN05444411_1312</name>
</gene>
<reference evidence="2 3" key="1">
    <citation type="submission" date="2016-10" db="EMBL/GenBank/DDBJ databases">
        <authorList>
            <person name="de Groot N.N."/>
        </authorList>
    </citation>
    <scope>NUCLEOTIDE SEQUENCE [LARGE SCALE GENOMIC DNA]</scope>
    <source>
        <strain evidence="2 3">DSM 24956</strain>
    </source>
</reference>
<sequence>MIDNKNIKLNYFTTFRIDTQWFILYEFKISDKELFHKTDSEIISKLLKTRILNEKIYHKEMDNSKIEINRESIKMILERPFIFEKLVLKDFNFIRDIKEFKSWLIKFRTDDWEDDREDAQRLIDQAEREISERTKLQNGIWWLSKQKIENQKEKMTELHWIYHHFETFIEIDRKNKLVRTFDFGYD</sequence>
<evidence type="ECO:0000313" key="2">
    <source>
        <dbReference type="EMBL" id="SDY12417.1"/>
    </source>
</evidence>
<protein>
    <submittedName>
        <fullName evidence="2">Uncharacterized protein</fullName>
    </submittedName>
</protein>
<feature type="coiled-coil region" evidence="1">
    <location>
        <begin position="109"/>
        <end position="136"/>
    </location>
</feature>
<keyword evidence="1" id="KW-0175">Coiled coil</keyword>
<evidence type="ECO:0000256" key="1">
    <source>
        <dbReference type="SAM" id="Coils"/>
    </source>
</evidence>
<name>A0A1H3HAH6_9FLAO</name>
<dbReference type="STRING" id="762486.SAMN05444411_1312"/>
<keyword evidence="3" id="KW-1185">Reference proteome</keyword>
<organism evidence="2 3">
    <name type="scientific">Lutibacter oricola</name>
    <dbReference type="NCBI Taxonomy" id="762486"/>
    <lineage>
        <taxon>Bacteria</taxon>
        <taxon>Pseudomonadati</taxon>
        <taxon>Bacteroidota</taxon>
        <taxon>Flavobacteriia</taxon>
        <taxon>Flavobacteriales</taxon>
        <taxon>Flavobacteriaceae</taxon>
        <taxon>Lutibacter</taxon>
    </lineage>
</organism>